<dbReference type="InterPro" id="IPR008271">
    <property type="entry name" value="Ser/Thr_kinase_AS"/>
</dbReference>
<sequence>MLSTVPLNVVETPSLDQAVHNFIQPFPVTHKVATHESVQKFLPLSQPSSSLSLDSLTTCSSTHSSSTFNSERDYFSVDLTKVPSRFVFADIKTQTASPTKKHRFSLFSSLKKVLYQKKKVFPLVDALEKRQGPLLKDCYGPFVDNIGSGNGGSVQLAHKETSNQRYAVKSFRQRFPEENEARYYEWLSNEIFITASVQHPNIVDIYDVVLEEGEIHQVMEYCPTDLFQIVTSGEITVELAGRYFIQLIRGLSYLHGRGFGHRDLKLENICVNEDGDVKIIDFGCAVVFKTFGYDPKLVQDVCGSDPYIAPEIFDGEAYDVRKSDIWSAAIVYITMILRKSPWDIARSSDKSYKLYLEHRKTGRFFNKIPSAAATILKKMLEPNPSMRASMDEILADSWIQSLN</sequence>
<comment type="caution">
    <text evidence="6">The sequence shown here is derived from an EMBL/GenBank/DDBJ whole genome shotgun (WGS) entry which is preliminary data.</text>
</comment>
<dbReference type="Proteomes" id="UP001479436">
    <property type="component" value="Unassembled WGS sequence"/>
</dbReference>
<keyword evidence="6" id="KW-0808">Transferase</keyword>
<dbReference type="EMBL" id="JASJQH010006984">
    <property type="protein sequence ID" value="KAK9721292.1"/>
    <property type="molecule type" value="Genomic_DNA"/>
</dbReference>
<protein>
    <submittedName>
        <fullName evidence="6">Serine/threonine protein kinase</fullName>
    </submittedName>
</protein>
<dbReference type="PROSITE" id="PS00108">
    <property type="entry name" value="PROTEIN_KINASE_ST"/>
    <property type="match status" value="1"/>
</dbReference>
<evidence type="ECO:0000313" key="7">
    <source>
        <dbReference type="Proteomes" id="UP001479436"/>
    </source>
</evidence>
<evidence type="ECO:0000256" key="3">
    <source>
        <dbReference type="PROSITE-ProRule" id="PRU10141"/>
    </source>
</evidence>
<dbReference type="GO" id="GO:0004674">
    <property type="term" value="F:protein serine/threonine kinase activity"/>
    <property type="evidence" value="ECO:0007669"/>
    <property type="project" value="UniProtKB-KW"/>
</dbReference>
<dbReference type="PANTHER" id="PTHR24346:SF77">
    <property type="entry name" value="SERINE THREONINE PROTEIN KINASE"/>
    <property type="match status" value="1"/>
</dbReference>
<evidence type="ECO:0000313" key="6">
    <source>
        <dbReference type="EMBL" id="KAK9721292.1"/>
    </source>
</evidence>
<dbReference type="PROSITE" id="PS00107">
    <property type="entry name" value="PROTEIN_KINASE_ATP"/>
    <property type="match status" value="1"/>
</dbReference>
<dbReference type="Gene3D" id="1.10.510.10">
    <property type="entry name" value="Transferase(Phosphotransferase) domain 1"/>
    <property type="match status" value="1"/>
</dbReference>
<proteinExistence type="inferred from homology"/>
<keyword evidence="4 6" id="KW-0723">Serine/threonine-protein kinase</keyword>
<evidence type="ECO:0000256" key="4">
    <source>
        <dbReference type="RuleBase" id="RU000304"/>
    </source>
</evidence>
<name>A0ABR2W622_9FUNG</name>
<comment type="similarity">
    <text evidence="4">Belongs to the protein kinase superfamily.</text>
</comment>
<keyword evidence="1 3" id="KW-0547">Nucleotide-binding</keyword>
<dbReference type="Pfam" id="PF00069">
    <property type="entry name" value="Pkinase"/>
    <property type="match status" value="1"/>
</dbReference>
<feature type="domain" description="Protein kinase" evidence="5">
    <location>
        <begin position="140"/>
        <end position="399"/>
    </location>
</feature>
<keyword evidence="6" id="KW-0418">Kinase</keyword>
<accession>A0ABR2W622</accession>
<keyword evidence="2 3" id="KW-0067">ATP-binding</keyword>
<feature type="binding site" evidence="3">
    <location>
        <position position="169"/>
    </location>
    <ligand>
        <name>ATP</name>
        <dbReference type="ChEBI" id="CHEBI:30616"/>
    </ligand>
</feature>
<dbReference type="PROSITE" id="PS50011">
    <property type="entry name" value="PROTEIN_KINASE_DOM"/>
    <property type="match status" value="1"/>
</dbReference>
<keyword evidence="7" id="KW-1185">Reference proteome</keyword>
<dbReference type="PANTHER" id="PTHR24346">
    <property type="entry name" value="MAP/MICROTUBULE AFFINITY-REGULATING KINASE"/>
    <property type="match status" value="1"/>
</dbReference>
<dbReference type="InterPro" id="IPR011009">
    <property type="entry name" value="Kinase-like_dom_sf"/>
</dbReference>
<evidence type="ECO:0000256" key="1">
    <source>
        <dbReference type="ARBA" id="ARBA00022741"/>
    </source>
</evidence>
<dbReference type="InterPro" id="IPR017441">
    <property type="entry name" value="Protein_kinase_ATP_BS"/>
</dbReference>
<organism evidence="6 7">
    <name type="scientific">Basidiobolus ranarum</name>
    <dbReference type="NCBI Taxonomy" id="34480"/>
    <lineage>
        <taxon>Eukaryota</taxon>
        <taxon>Fungi</taxon>
        <taxon>Fungi incertae sedis</taxon>
        <taxon>Zoopagomycota</taxon>
        <taxon>Entomophthoromycotina</taxon>
        <taxon>Basidiobolomycetes</taxon>
        <taxon>Basidiobolales</taxon>
        <taxon>Basidiobolaceae</taxon>
        <taxon>Basidiobolus</taxon>
    </lineage>
</organism>
<reference evidence="6 7" key="1">
    <citation type="submission" date="2023-04" db="EMBL/GenBank/DDBJ databases">
        <title>Genome of Basidiobolus ranarum AG-B5.</title>
        <authorList>
            <person name="Stajich J.E."/>
            <person name="Carter-House D."/>
            <person name="Gryganskyi A."/>
        </authorList>
    </citation>
    <scope>NUCLEOTIDE SEQUENCE [LARGE SCALE GENOMIC DNA]</scope>
    <source>
        <strain evidence="6 7">AG-B5</strain>
    </source>
</reference>
<dbReference type="SMART" id="SM00220">
    <property type="entry name" value="S_TKc"/>
    <property type="match status" value="1"/>
</dbReference>
<gene>
    <name evidence="6" type="primary">HRK1_3</name>
    <name evidence="6" type="ORF">K7432_003519</name>
</gene>
<evidence type="ECO:0000259" key="5">
    <source>
        <dbReference type="PROSITE" id="PS50011"/>
    </source>
</evidence>
<dbReference type="SUPFAM" id="SSF56112">
    <property type="entry name" value="Protein kinase-like (PK-like)"/>
    <property type="match status" value="1"/>
</dbReference>
<dbReference type="InterPro" id="IPR000719">
    <property type="entry name" value="Prot_kinase_dom"/>
</dbReference>
<evidence type="ECO:0000256" key="2">
    <source>
        <dbReference type="ARBA" id="ARBA00022840"/>
    </source>
</evidence>